<organism evidence="2 3">
    <name type="scientific">Drosophila lebanonensis</name>
    <name type="common">Fruit fly</name>
    <name type="synonym">Scaptodrosophila lebanonensis</name>
    <dbReference type="NCBI Taxonomy" id="7225"/>
    <lineage>
        <taxon>Eukaryota</taxon>
        <taxon>Metazoa</taxon>
        <taxon>Ecdysozoa</taxon>
        <taxon>Arthropoda</taxon>
        <taxon>Hexapoda</taxon>
        <taxon>Insecta</taxon>
        <taxon>Pterygota</taxon>
        <taxon>Neoptera</taxon>
        <taxon>Endopterygota</taxon>
        <taxon>Diptera</taxon>
        <taxon>Brachycera</taxon>
        <taxon>Muscomorpha</taxon>
        <taxon>Ephydroidea</taxon>
        <taxon>Drosophilidae</taxon>
        <taxon>Scaptodrosophila</taxon>
    </lineage>
</organism>
<dbReference type="GeneID" id="115621886"/>
<protein>
    <submittedName>
        <fullName evidence="3">Uncharacterized protein LOC115621886</fullName>
    </submittedName>
</protein>
<proteinExistence type="predicted"/>
<keyword evidence="1" id="KW-1133">Transmembrane helix</keyword>
<sequence length="80" mass="8972">MGNFKDTVKEKITAENVAIFFGLLSTCLIAALVVVVVHRDNLWLELAEAKEKLDVLEDYIQANVLSDISRQFKAHLGNEL</sequence>
<dbReference type="RefSeq" id="XP_030371574.1">
    <property type="nucleotide sequence ID" value="XM_030515714.1"/>
</dbReference>
<name>A0A6J2T6C8_DROLE</name>
<evidence type="ECO:0000313" key="3">
    <source>
        <dbReference type="RefSeq" id="XP_030371574.1"/>
    </source>
</evidence>
<dbReference type="OrthoDB" id="7846373at2759"/>
<gene>
    <name evidence="3" type="primary">LOC115621886</name>
</gene>
<evidence type="ECO:0000256" key="1">
    <source>
        <dbReference type="SAM" id="Phobius"/>
    </source>
</evidence>
<reference evidence="3" key="1">
    <citation type="submission" date="2025-08" db="UniProtKB">
        <authorList>
            <consortium name="RefSeq"/>
        </authorList>
    </citation>
    <scope>IDENTIFICATION</scope>
    <source>
        <strain evidence="3">11010-0011.00</strain>
        <tissue evidence="3">Whole body</tissue>
    </source>
</reference>
<keyword evidence="1" id="KW-0472">Membrane</keyword>
<keyword evidence="2" id="KW-1185">Reference proteome</keyword>
<keyword evidence="1" id="KW-0812">Transmembrane</keyword>
<feature type="transmembrane region" description="Helical" evidence="1">
    <location>
        <begin position="17"/>
        <end position="37"/>
    </location>
</feature>
<accession>A0A6J2T6C8</accession>
<dbReference type="Proteomes" id="UP000504634">
    <property type="component" value="Unplaced"/>
</dbReference>
<dbReference type="AlphaFoldDB" id="A0A6J2T6C8"/>
<evidence type="ECO:0000313" key="2">
    <source>
        <dbReference type="Proteomes" id="UP000504634"/>
    </source>
</evidence>